<dbReference type="Pfam" id="PF00589">
    <property type="entry name" value="Phage_integrase"/>
    <property type="match status" value="1"/>
</dbReference>
<dbReference type="EMBL" id="WJXZ01000002">
    <property type="protein sequence ID" value="MRS60918.1"/>
    <property type="molecule type" value="Genomic_DNA"/>
</dbReference>
<dbReference type="Proteomes" id="UP000441754">
    <property type="component" value="Unassembled WGS sequence"/>
</dbReference>
<dbReference type="InterPro" id="IPR002104">
    <property type="entry name" value="Integrase_catalytic"/>
</dbReference>
<protein>
    <submittedName>
        <fullName evidence="3">Tyrosine-type recombinase/integrase</fullName>
    </submittedName>
</protein>
<dbReference type="SUPFAM" id="SSF56349">
    <property type="entry name" value="DNA breaking-rejoining enzymes"/>
    <property type="match status" value="1"/>
</dbReference>
<organism evidence="3 4">
    <name type="scientific">Larkinella terrae</name>
    <dbReference type="NCBI Taxonomy" id="2025311"/>
    <lineage>
        <taxon>Bacteria</taxon>
        <taxon>Pseudomonadati</taxon>
        <taxon>Bacteroidota</taxon>
        <taxon>Cytophagia</taxon>
        <taxon>Cytophagales</taxon>
        <taxon>Spirosomataceae</taxon>
        <taxon>Larkinella</taxon>
    </lineage>
</organism>
<evidence type="ECO:0000259" key="2">
    <source>
        <dbReference type="Pfam" id="PF00589"/>
    </source>
</evidence>
<reference evidence="3 4" key="1">
    <citation type="journal article" date="2018" name="Antonie Van Leeuwenhoek">
        <title>Larkinella terrae sp. nov., isolated from soil on Jeju Island, South Korea.</title>
        <authorList>
            <person name="Ten L.N."/>
            <person name="Jeon J."/>
            <person name="Park S.J."/>
            <person name="Park S."/>
            <person name="Lee S.Y."/>
            <person name="Kim M.K."/>
            <person name="Jung H.Y."/>
        </authorList>
    </citation>
    <scope>NUCLEOTIDE SEQUENCE [LARGE SCALE GENOMIC DNA]</scope>
    <source>
        <strain evidence="3 4">KCTC 52001</strain>
    </source>
</reference>
<dbReference type="Gene3D" id="1.10.443.10">
    <property type="entry name" value="Intergrase catalytic core"/>
    <property type="match status" value="1"/>
</dbReference>
<keyword evidence="1" id="KW-0233">DNA recombination</keyword>
<dbReference type="GO" id="GO:0003677">
    <property type="term" value="F:DNA binding"/>
    <property type="evidence" value="ECO:0007669"/>
    <property type="project" value="InterPro"/>
</dbReference>
<gene>
    <name evidence="3" type="ORF">GJJ30_06390</name>
</gene>
<name>A0A7K0EHH0_9BACT</name>
<keyword evidence="4" id="KW-1185">Reference proteome</keyword>
<dbReference type="InterPro" id="IPR013762">
    <property type="entry name" value="Integrase-like_cat_sf"/>
</dbReference>
<proteinExistence type="predicted"/>
<feature type="domain" description="Tyr recombinase" evidence="2">
    <location>
        <begin position="17"/>
        <end position="61"/>
    </location>
</feature>
<dbReference type="AlphaFoldDB" id="A0A7K0EHH0"/>
<dbReference type="GO" id="GO:0006310">
    <property type="term" value="P:DNA recombination"/>
    <property type="evidence" value="ECO:0007669"/>
    <property type="project" value="UniProtKB-KW"/>
</dbReference>
<evidence type="ECO:0000313" key="3">
    <source>
        <dbReference type="EMBL" id="MRS60918.1"/>
    </source>
</evidence>
<dbReference type="GO" id="GO:0015074">
    <property type="term" value="P:DNA integration"/>
    <property type="evidence" value="ECO:0007669"/>
    <property type="project" value="InterPro"/>
</dbReference>
<evidence type="ECO:0000313" key="4">
    <source>
        <dbReference type="Proteomes" id="UP000441754"/>
    </source>
</evidence>
<accession>A0A7K0EHH0</accession>
<sequence length="72" mass="8327">MNRLWQVFESQIGYKNGRVTVKILRKTAGPLFLNKGYTLEVVQQVLGHCSISTTERHYGKNREMDRAGVRFV</sequence>
<evidence type="ECO:0000256" key="1">
    <source>
        <dbReference type="ARBA" id="ARBA00023172"/>
    </source>
</evidence>
<dbReference type="InterPro" id="IPR011010">
    <property type="entry name" value="DNA_brk_join_enz"/>
</dbReference>
<comment type="caution">
    <text evidence="3">The sequence shown here is derived from an EMBL/GenBank/DDBJ whole genome shotgun (WGS) entry which is preliminary data.</text>
</comment>